<dbReference type="PANTHER" id="PTHR48080:SF2">
    <property type="entry name" value="D-GALACTONATE DEHYDRATASE"/>
    <property type="match status" value="1"/>
</dbReference>
<keyword evidence="1" id="KW-0456">Lyase</keyword>
<protein>
    <submittedName>
        <fullName evidence="4">Galactonate dehydratase</fullName>
    </submittedName>
</protein>
<gene>
    <name evidence="4" type="ORF">BDD14_4819</name>
</gene>
<dbReference type="InterPro" id="IPR013341">
    <property type="entry name" value="Mandelate_racemase_N_dom"/>
</dbReference>
<reference evidence="4 5" key="1">
    <citation type="submission" date="2019-02" db="EMBL/GenBank/DDBJ databases">
        <title>Genomic Encyclopedia of Archaeal and Bacterial Type Strains, Phase II (KMG-II): from individual species to whole genera.</title>
        <authorList>
            <person name="Goeker M."/>
        </authorList>
    </citation>
    <scope>NUCLEOTIDE SEQUENCE [LARGE SCALE GENOMIC DNA]</scope>
    <source>
        <strain evidence="4 5">DSM 18101</strain>
    </source>
</reference>
<dbReference type="OrthoDB" id="103536at2"/>
<dbReference type="InterPro" id="IPR029017">
    <property type="entry name" value="Enolase-like_N"/>
</dbReference>
<sequence>MNRRTFLQSLSATALSAAAGSFPAFASLPKMKITRVRAYFPPNPNPLFNQSDVVVTIETDAGITGIGEGGSKDTLAQSAGRLIGRDPQYIEQLWQDMNRAFFYPPGREKTDAIGALDLALWDIKGKVLKLPVHEILGGMVRKHVECYNTAGLIPGITQGMPIKDRARITVEAGYRAFRFGAADTKANTTFNTRERINKVREECGQVREGVGPDGDWCIDFHQRFDLADAIRGCNLIEEYNPLFVEDPVRAEAFLQDVPTLRSKVNVPLAAGEEWGNRWDFNPLVENHSIDYVRATLPNVGGITEMMKIAALCETHFIGIVPHFTGPIATAALVNCLGTYSGPVLMEYNYQGRTLPHLPVCLDFKDGKLFANERPGLGVELDFKQLTQIAEFTEPVTARAQTYFRPDGSITNW</sequence>
<dbReference type="SFLD" id="SFLDS00001">
    <property type="entry name" value="Enolase"/>
    <property type="match status" value="1"/>
</dbReference>
<dbReference type="InterPro" id="IPR034593">
    <property type="entry name" value="DgoD-like"/>
</dbReference>
<dbReference type="PANTHER" id="PTHR48080">
    <property type="entry name" value="D-GALACTONATE DEHYDRATASE-RELATED"/>
    <property type="match status" value="1"/>
</dbReference>
<evidence type="ECO:0000313" key="4">
    <source>
        <dbReference type="EMBL" id="RZU43187.1"/>
    </source>
</evidence>
<organism evidence="4 5">
    <name type="scientific">Edaphobacter modestus</name>
    <dbReference type="NCBI Taxonomy" id="388466"/>
    <lineage>
        <taxon>Bacteria</taxon>
        <taxon>Pseudomonadati</taxon>
        <taxon>Acidobacteriota</taxon>
        <taxon>Terriglobia</taxon>
        <taxon>Terriglobales</taxon>
        <taxon>Acidobacteriaceae</taxon>
        <taxon>Edaphobacter</taxon>
    </lineage>
</organism>
<feature type="chain" id="PRO_5020736810" evidence="2">
    <location>
        <begin position="27"/>
        <end position="412"/>
    </location>
</feature>
<evidence type="ECO:0000313" key="5">
    <source>
        <dbReference type="Proteomes" id="UP000292958"/>
    </source>
</evidence>
<dbReference type="SUPFAM" id="SSF54826">
    <property type="entry name" value="Enolase N-terminal domain-like"/>
    <property type="match status" value="1"/>
</dbReference>
<accession>A0A4Q7YZ51</accession>
<dbReference type="Gene3D" id="3.20.20.120">
    <property type="entry name" value="Enolase-like C-terminal domain"/>
    <property type="match status" value="1"/>
</dbReference>
<dbReference type="EMBL" id="SHKW01000001">
    <property type="protein sequence ID" value="RZU43187.1"/>
    <property type="molecule type" value="Genomic_DNA"/>
</dbReference>
<feature type="signal peptide" evidence="2">
    <location>
        <begin position="1"/>
        <end position="26"/>
    </location>
</feature>
<evidence type="ECO:0000256" key="2">
    <source>
        <dbReference type="SAM" id="SignalP"/>
    </source>
</evidence>
<evidence type="ECO:0000259" key="3">
    <source>
        <dbReference type="SMART" id="SM00922"/>
    </source>
</evidence>
<dbReference type="InterPro" id="IPR013342">
    <property type="entry name" value="Mandelate_racemase_C"/>
</dbReference>
<dbReference type="InterPro" id="IPR006311">
    <property type="entry name" value="TAT_signal"/>
</dbReference>
<keyword evidence="2" id="KW-0732">Signal</keyword>
<dbReference type="Pfam" id="PF02746">
    <property type="entry name" value="MR_MLE_N"/>
    <property type="match status" value="1"/>
</dbReference>
<dbReference type="RefSeq" id="WP_130421552.1">
    <property type="nucleotide sequence ID" value="NZ_SHKW01000001.1"/>
</dbReference>
<keyword evidence="5" id="KW-1185">Reference proteome</keyword>
<evidence type="ECO:0000256" key="1">
    <source>
        <dbReference type="ARBA" id="ARBA00023239"/>
    </source>
</evidence>
<proteinExistence type="predicted"/>
<dbReference type="CDD" id="cd03316">
    <property type="entry name" value="MR_like"/>
    <property type="match status" value="1"/>
</dbReference>
<dbReference type="InterPro" id="IPR036849">
    <property type="entry name" value="Enolase-like_C_sf"/>
</dbReference>
<dbReference type="AlphaFoldDB" id="A0A4Q7YZ51"/>
<dbReference type="PROSITE" id="PS51318">
    <property type="entry name" value="TAT"/>
    <property type="match status" value="1"/>
</dbReference>
<dbReference type="Pfam" id="PF13378">
    <property type="entry name" value="MR_MLE_C"/>
    <property type="match status" value="1"/>
</dbReference>
<dbReference type="Gene3D" id="3.30.390.10">
    <property type="entry name" value="Enolase-like, N-terminal domain"/>
    <property type="match status" value="1"/>
</dbReference>
<dbReference type="SUPFAM" id="SSF51604">
    <property type="entry name" value="Enolase C-terminal domain-like"/>
    <property type="match status" value="1"/>
</dbReference>
<name>A0A4Q7YZ51_9BACT</name>
<feature type="domain" description="Mandelate racemase/muconate lactonizing enzyme C-terminal" evidence="3">
    <location>
        <begin position="161"/>
        <end position="267"/>
    </location>
</feature>
<comment type="caution">
    <text evidence="4">The sequence shown here is derived from an EMBL/GenBank/DDBJ whole genome shotgun (WGS) entry which is preliminary data.</text>
</comment>
<dbReference type="SMART" id="SM00922">
    <property type="entry name" value="MR_MLE"/>
    <property type="match status" value="1"/>
</dbReference>
<dbReference type="GO" id="GO:0016829">
    <property type="term" value="F:lyase activity"/>
    <property type="evidence" value="ECO:0007669"/>
    <property type="project" value="UniProtKB-KW"/>
</dbReference>
<dbReference type="Proteomes" id="UP000292958">
    <property type="component" value="Unassembled WGS sequence"/>
</dbReference>
<dbReference type="InterPro" id="IPR029065">
    <property type="entry name" value="Enolase_C-like"/>
</dbReference>